<comment type="similarity">
    <text evidence="2">Belongs to the actin family. ARP8 subfamily.</text>
</comment>
<evidence type="ECO:0000256" key="6">
    <source>
        <dbReference type="ARBA" id="ARBA00022840"/>
    </source>
</evidence>
<keyword evidence="11" id="KW-0539">Nucleus</keyword>
<evidence type="ECO:0000313" key="14">
    <source>
        <dbReference type="Proteomes" id="UP000625711"/>
    </source>
</evidence>
<dbReference type="AlphaFoldDB" id="A0A834IGH2"/>
<keyword evidence="5" id="KW-0227">DNA damage</keyword>
<evidence type="ECO:0000256" key="9">
    <source>
        <dbReference type="ARBA" id="ARBA00023172"/>
    </source>
</evidence>
<keyword evidence="7" id="KW-0805">Transcription regulation</keyword>
<dbReference type="GO" id="GO:0006281">
    <property type="term" value="P:DNA repair"/>
    <property type="evidence" value="ECO:0007669"/>
    <property type="project" value="UniProtKB-KW"/>
</dbReference>
<proteinExistence type="inferred from homology"/>
<dbReference type="InterPro" id="IPR004000">
    <property type="entry name" value="Actin"/>
</dbReference>
<dbReference type="OrthoDB" id="5572108at2759"/>
<evidence type="ECO:0000256" key="4">
    <source>
        <dbReference type="ARBA" id="ARBA00022741"/>
    </source>
</evidence>
<dbReference type="PANTHER" id="PTHR11937">
    <property type="entry name" value="ACTIN"/>
    <property type="match status" value="1"/>
</dbReference>
<reference evidence="13" key="1">
    <citation type="submission" date="2020-08" db="EMBL/GenBank/DDBJ databases">
        <title>Genome sequencing and assembly of the red palm weevil Rhynchophorus ferrugineus.</title>
        <authorList>
            <person name="Dias G.B."/>
            <person name="Bergman C.M."/>
            <person name="Manee M."/>
        </authorList>
    </citation>
    <scope>NUCLEOTIDE SEQUENCE</scope>
    <source>
        <strain evidence="13">AA-2017</strain>
        <tissue evidence="13">Whole larva</tissue>
    </source>
</reference>
<evidence type="ECO:0000313" key="13">
    <source>
        <dbReference type="EMBL" id="KAF7273567.1"/>
    </source>
</evidence>
<evidence type="ECO:0000256" key="12">
    <source>
        <dbReference type="ARBA" id="ARBA00025560"/>
    </source>
</evidence>
<dbReference type="Gene3D" id="3.30.420.40">
    <property type="match status" value="2"/>
</dbReference>
<sequence length="563" mass="63343">MLPGSSTAPDLAPEHLQSKTTIVIHPGSLNLRIGRASDLNPITVLHAVARKRKPEGNPYADRFLPERNDLIQTKELEDARLSISHTLQSCLQSDGRRRYATPPQQIAAFNRRVLPETLGNNGGEWVKPEGDLVVGNDIFRLNPEEPFNIHFPYKRGDFNIHQGPGGSMTAVLADLETIWTYVIEHNLQIKSKDFKNYKAVLIIPDVYNRTYLRELMYLLLTKMCFGSCFLVQDHVAATFGSGLSYACVVDVGDQKTSVSCVEDGICHPNTRVRLEYGGADITQIFYWLLQKCAFPYKDCNDQNKLDCMLLRKLKEEFCHVNLDVCGSQEKSFILKQPGKSVSQYTIQVGDECIIAPLSLFNPELFAITGAKLIHTQKISTGDPEDPHDEIYLRDIRKKGMKEEASSSELNESYLENQHATGEDDIVVDAMEPVGPPPSVKEFVLSPGQILGLDQAVLQSIDRCPSEDLKRKMYGCILIVGGGMKFAGIGTWLQNRISLQIPYLYRAEQLDIITNPCDMDGAMVPWKGACIMSCLETAQELWIERIEWEKFGVRVLRERAPFTW</sequence>
<protein>
    <recommendedName>
        <fullName evidence="3">Actin-related protein 8</fullName>
    </recommendedName>
</protein>
<keyword evidence="4" id="KW-0547">Nucleotide-binding</keyword>
<organism evidence="13 14">
    <name type="scientific">Rhynchophorus ferrugineus</name>
    <name type="common">Red palm weevil</name>
    <name type="synonym">Curculio ferrugineus</name>
    <dbReference type="NCBI Taxonomy" id="354439"/>
    <lineage>
        <taxon>Eukaryota</taxon>
        <taxon>Metazoa</taxon>
        <taxon>Ecdysozoa</taxon>
        <taxon>Arthropoda</taxon>
        <taxon>Hexapoda</taxon>
        <taxon>Insecta</taxon>
        <taxon>Pterygota</taxon>
        <taxon>Neoptera</taxon>
        <taxon>Endopterygota</taxon>
        <taxon>Coleoptera</taxon>
        <taxon>Polyphaga</taxon>
        <taxon>Cucujiformia</taxon>
        <taxon>Curculionidae</taxon>
        <taxon>Dryophthorinae</taxon>
        <taxon>Rhynchophorus</taxon>
    </lineage>
</organism>
<dbReference type="FunFam" id="3.30.420.40:FF:000121">
    <property type="entry name" value="Actin-related protein 8"/>
    <property type="match status" value="1"/>
</dbReference>
<dbReference type="GO" id="GO:0006310">
    <property type="term" value="P:DNA recombination"/>
    <property type="evidence" value="ECO:0007669"/>
    <property type="project" value="UniProtKB-KW"/>
</dbReference>
<comment type="subcellular location">
    <subcellularLocation>
        <location evidence="1">Nucleus</location>
    </subcellularLocation>
</comment>
<dbReference type="GO" id="GO:0005634">
    <property type="term" value="C:nucleus"/>
    <property type="evidence" value="ECO:0007669"/>
    <property type="project" value="UniProtKB-SubCell"/>
</dbReference>
<comment type="caution">
    <text evidence="13">The sequence shown here is derived from an EMBL/GenBank/DDBJ whole genome shotgun (WGS) entry which is preliminary data.</text>
</comment>
<keyword evidence="10" id="KW-0234">DNA repair</keyword>
<keyword evidence="9" id="KW-0233">DNA recombination</keyword>
<keyword evidence="14" id="KW-1185">Reference proteome</keyword>
<dbReference type="CDD" id="cd10206">
    <property type="entry name" value="ASKHA_NBD_Arp8-like"/>
    <property type="match status" value="1"/>
</dbReference>
<evidence type="ECO:0000256" key="11">
    <source>
        <dbReference type="ARBA" id="ARBA00023242"/>
    </source>
</evidence>
<dbReference type="InterPro" id="IPR043129">
    <property type="entry name" value="ATPase_NBD"/>
</dbReference>
<evidence type="ECO:0000256" key="8">
    <source>
        <dbReference type="ARBA" id="ARBA00023163"/>
    </source>
</evidence>
<evidence type="ECO:0000256" key="10">
    <source>
        <dbReference type="ARBA" id="ARBA00023204"/>
    </source>
</evidence>
<dbReference type="Proteomes" id="UP000625711">
    <property type="component" value="Unassembled WGS sequence"/>
</dbReference>
<comment type="function">
    <text evidence="12">Plays an important role in the functional organization of mitotic chromosomes. Exhibits low basal ATPase activity, and unable to polymerize.</text>
</comment>
<name>A0A834IGH2_RHYFE</name>
<dbReference type="Gene3D" id="3.90.640.10">
    <property type="entry name" value="Actin, Chain A, domain 4"/>
    <property type="match status" value="1"/>
</dbReference>
<dbReference type="GO" id="GO:0005524">
    <property type="term" value="F:ATP binding"/>
    <property type="evidence" value="ECO:0007669"/>
    <property type="project" value="UniProtKB-KW"/>
</dbReference>
<dbReference type="EMBL" id="JAACXV010013370">
    <property type="protein sequence ID" value="KAF7273567.1"/>
    <property type="molecule type" value="Genomic_DNA"/>
</dbReference>
<keyword evidence="6" id="KW-0067">ATP-binding</keyword>
<gene>
    <name evidence="13" type="ORF">GWI33_013729</name>
</gene>
<keyword evidence="8" id="KW-0804">Transcription</keyword>
<evidence type="ECO:0000256" key="2">
    <source>
        <dbReference type="ARBA" id="ARBA00007720"/>
    </source>
</evidence>
<dbReference type="SUPFAM" id="SSF53067">
    <property type="entry name" value="Actin-like ATPase domain"/>
    <property type="match status" value="2"/>
</dbReference>
<evidence type="ECO:0000256" key="3">
    <source>
        <dbReference type="ARBA" id="ARBA00021608"/>
    </source>
</evidence>
<dbReference type="Pfam" id="PF00022">
    <property type="entry name" value="Actin"/>
    <property type="match status" value="1"/>
</dbReference>
<evidence type="ECO:0000256" key="1">
    <source>
        <dbReference type="ARBA" id="ARBA00004123"/>
    </source>
</evidence>
<accession>A0A834IGH2</accession>
<evidence type="ECO:0000256" key="5">
    <source>
        <dbReference type="ARBA" id="ARBA00022763"/>
    </source>
</evidence>
<dbReference type="SMART" id="SM00268">
    <property type="entry name" value="ACTIN"/>
    <property type="match status" value="1"/>
</dbReference>
<evidence type="ECO:0000256" key="7">
    <source>
        <dbReference type="ARBA" id="ARBA00023015"/>
    </source>
</evidence>